<evidence type="ECO:0000256" key="2">
    <source>
        <dbReference type="ARBA" id="ARBA00004694"/>
    </source>
</evidence>
<comment type="function">
    <text evidence="10">Catalyzes an early step in the biosynthesis of tetrapyrroles. Binds two molecules of 5-aminolevulinate per subunit, each at a distinct site, and catalyzes their condensation to form porphobilinogen.</text>
</comment>
<keyword evidence="14" id="KW-0862">Zinc</keyword>
<evidence type="ECO:0000256" key="1">
    <source>
        <dbReference type="ARBA" id="ARBA00001947"/>
    </source>
</evidence>
<dbReference type="SMART" id="SM01004">
    <property type="entry name" value="ALAD"/>
    <property type="match status" value="1"/>
</dbReference>
<keyword evidence="8 16" id="KW-0456">Lyase</keyword>
<feature type="binding site" evidence="14">
    <location>
        <position position="120"/>
    </location>
    <ligand>
        <name>Zn(2+)</name>
        <dbReference type="ChEBI" id="CHEBI:29105"/>
        <note>catalytic</note>
    </ligand>
</feature>
<organism evidence="18 19">
    <name type="scientific">Acetohalobium arabaticum (strain ATCC 49924 / DSM 5501 / Z-7288)</name>
    <dbReference type="NCBI Taxonomy" id="574087"/>
    <lineage>
        <taxon>Bacteria</taxon>
        <taxon>Bacillati</taxon>
        <taxon>Bacillota</taxon>
        <taxon>Clostridia</taxon>
        <taxon>Halanaerobiales</taxon>
        <taxon>Halobacteroidaceae</taxon>
        <taxon>Acetohalobium</taxon>
    </lineage>
</organism>
<dbReference type="Pfam" id="PF00490">
    <property type="entry name" value="ALAD"/>
    <property type="match status" value="1"/>
</dbReference>
<evidence type="ECO:0000256" key="6">
    <source>
        <dbReference type="ARBA" id="ARBA00020771"/>
    </source>
</evidence>
<dbReference type="OrthoDB" id="9805001at2"/>
<comment type="subunit">
    <text evidence="4 16">Homooctamer.</text>
</comment>
<dbReference type="GO" id="GO:0004655">
    <property type="term" value="F:porphobilinogen synthase activity"/>
    <property type="evidence" value="ECO:0007669"/>
    <property type="project" value="UniProtKB-EC"/>
</dbReference>
<dbReference type="GO" id="GO:0008270">
    <property type="term" value="F:zinc ion binding"/>
    <property type="evidence" value="ECO:0007669"/>
    <property type="project" value="TreeGrafter"/>
</dbReference>
<name>D9QV29_ACEAZ</name>
<evidence type="ECO:0000256" key="8">
    <source>
        <dbReference type="ARBA" id="ARBA00023239"/>
    </source>
</evidence>
<evidence type="ECO:0000256" key="11">
    <source>
        <dbReference type="ARBA" id="ARBA00047651"/>
    </source>
</evidence>
<comment type="cofactor">
    <cofactor evidence="1">
        <name>Zn(2+)</name>
        <dbReference type="ChEBI" id="CHEBI:29105"/>
    </cofactor>
</comment>
<evidence type="ECO:0000256" key="16">
    <source>
        <dbReference type="RuleBase" id="RU000515"/>
    </source>
</evidence>
<dbReference type="SUPFAM" id="SSF51569">
    <property type="entry name" value="Aldolase"/>
    <property type="match status" value="1"/>
</dbReference>
<dbReference type="PRINTS" id="PR00144">
    <property type="entry name" value="DALDHYDRTASE"/>
</dbReference>
<dbReference type="EC" id="4.2.1.24" evidence="5 16"/>
<protein>
    <recommendedName>
        <fullName evidence="6 16">Delta-aminolevulinic acid dehydratase</fullName>
        <ecNumber evidence="5 16">4.2.1.24</ecNumber>
    </recommendedName>
</protein>
<evidence type="ECO:0000256" key="15">
    <source>
        <dbReference type="PIRSR" id="PIRSR001415-5"/>
    </source>
</evidence>
<evidence type="ECO:0000256" key="7">
    <source>
        <dbReference type="ARBA" id="ARBA00023133"/>
    </source>
</evidence>
<feature type="binding site" evidence="14">
    <location>
        <position position="122"/>
    </location>
    <ligand>
        <name>Zn(2+)</name>
        <dbReference type="ChEBI" id="CHEBI:29105"/>
        <note>catalytic</note>
    </ligand>
</feature>
<dbReference type="FunFam" id="3.20.20.70:FF:000019">
    <property type="entry name" value="Delta-aminolevulinic acid dehydratase"/>
    <property type="match status" value="1"/>
</dbReference>
<feature type="binding site" evidence="13">
    <location>
        <position position="313"/>
    </location>
    <ligand>
        <name>5-aminolevulinate</name>
        <dbReference type="ChEBI" id="CHEBI:356416"/>
        <label>2</label>
    </ligand>
</feature>
<dbReference type="RefSeq" id="WP_013277534.1">
    <property type="nucleotide sequence ID" value="NC_014378.1"/>
</dbReference>
<keyword evidence="19" id="KW-1185">Reference proteome</keyword>
<feature type="binding site" evidence="13">
    <location>
        <position position="217"/>
    </location>
    <ligand>
        <name>5-aminolevulinate</name>
        <dbReference type="ChEBI" id="CHEBI:356416"/>
        <label>1</label>
    </ligand>
</feature>
<evidence type="ECO:0000256" key="5">
    <source>
        <dbReference type="ARBA" id="ARBA00012053"/>
    </source>
</evidence>
<dbReference type="UniPathway" id="UPA00251">
    <property type="reaction ID" value="UER00318"/>
</dbReference>
<dbReference type="NCBIfam" id="NF006762">
    <property type="entry name" value="PRK09283.1"/>
    <property type="match status" value="1"/>
</dbReference>
<feature type="binding site" evidence="13">
    <location>
        <position position="274"/>
    </location>
    <ligand>
        <name>5-aminolevulinate</name>
        <dbReference type="ChEBI" id="CHEBI:356416"/>
        <label>2</label>
    </ligand>
</feature>
<dbReference type="EMBL" id="CP002105">
    <property type="protein sequence ID" value="ADL12088.1"/>
    <property type="molecule type" value="Genomic_DNA"/>
</dbReference>
<sequence>MFSELIKRPRRLRNDNLRDLVRETGLSIEDLIYPLFVVNGENIKEEIPSMPGNYHWSLDLVVEEIDRLVELGIKAVILFGVPESKDERGSTAWAEDGIVQRACRRIKEEYSDLLVITDVCLCQYTDHGHCGVLEDGRVKNDPTLELLTKVAVSHVEAGADMVAPSDMMDGRVGAIRQALDDSGFNNTPIMAYSAKYASSFYGPFRDAAHSAPDEGDRCSYQMDPGNSREAVKEAALDIEEGADIVMVKPALSYLDIIQKIKEEFNYPVAAYNVSGEFSLVKAAAEKGWVNEQEVVLEMMLSMKRAGADLILTYFAKDIACWLKEK</sequence>
<feature type="active site" description="Schiff-base intermediate with substrate" evidence="12">
    <location>
        <position position="195"/>
    </location>
</feature>
<dbReference type="AlphaFoldDB" id="D9QV29"/>
<dbReference type="KEGG" id="aar:Acear_0545"/>
<comment type="pathway">
    <text evidence="2">Porphyrin-containing compound metabolism; protoporphyrin-IX biosynthesis; coproporphyrinogen-III from 5-aminolevulinate: step 1/4.</text>
</comment>
<proteinExistence type="inferred from homology"/>
<evidence type="ECO:0000256" key="12">
    <source>
        <dbReference type="PIRSR" id="PIRSR001415-1"/>
    </source>
</evidence>
<evidence type="ECO:0000256" key="13">
    <source>
        <dbReference type="PIRSR" id="PIRSR001415-2"/>
    </source>
</evidence>
<dbReference type="PANTHER" id="PTHR11458">
    <property type="entry name" value="DELTA-AMINOLEVULINIC ACID DEHYDRATASE"/>
    <property type="match status" value="1"/>
</dbReference>
<gene>
    <name evidence="18" type="ordered locus">Acear_0545</name>
</gene>
<dbReference type="Gene3D" id="3.20.20.70">
    <property type="entry name" value="Aldolase class I"/>
    <property type="match status" value="1"/>
</dbReference>
<evidence type="ECO:0000313" key="19">
    <source>
        <dbReference type="Proteomes" id="UP000001661"/>
    </source>
</evidence>
<dbReference type="HOGENOM" id="CLU_035731_0_0_9"/>
<keyword evidence="15" id="KW-0460">Magnesium</keyword>
<evidence type="ECO:0000256" key="17">
    <source>
        <dbReference type="RuleBase" id="RU004161"/>
    </source>
</evidence>
<comment type="similarity">
    <text evidence="3 17">Belongs to the ALAD family.</text>
</comment>
<dbReference type="PIRSF" id="PIRSF001415">
    <property type="entry name" value="Porphbilin_synth"/>
    <property type="match status" value="1"/>
</dbReference>
<dbReference type="Proteomes" id="UP000001661">
    <property type="component" value="Chromosome"/>
</dbReference>
<evidence type="ECO:0000256" key="9">
    <source>
        <dbReference type="ARBA" id="ARBA00023244"/>
    </source>
</evidence>
<dbReference type="PROSITE" id="PS00169">
    <property type="entry name" value="D_ALA_DEHYDRATASE"/>
    <property type="match status" value="1"/>
</dbReference>
<dbReference type="CDD" id="cd00384">
    <property type="entry name" value="ALAD_PBGS"/>
    <property type="match status" value="1"/>
</dbReference>
<evidence type="ECO:0000256" key="10">
    <source>
        <dbReference type="ARBA" id="ARBA00025628"/>
    </source>
</evidence>
<dbReference type="PANTHER" id="PTHR11458:SF0">
    <property type="entry name" value="DELTA-AMINOLEVULINIC ACID DEHYDRATASE"/>
    <property type="match status" value="1"/>
</dbReference>
<accession>D9QV29</accession>
<comment type="catalytic activity">
    <reaction evidence="11 16">
        <text>2 5-aminolevulinate = porphobilinogen + 2 H2O + H(+)</text>
        <dbReference type="Rhea" id="RHEA:24064"/>
        <dbReference type="ChEBI" id="CHEBI:15377"/>
        <dbReference type="ChEBI" id="CHEBI:15378"/>
        <dbReference type="ChEBI" id="CHEBI:58126"/>
        <dbReference type="ChEBI" id="CHEBI:356416"/>
        <dbReference type="EC" id="4.2.1.24"/>
    </reaction>
</comment>
<feature type="binding site" evidence="14">
    <location>
        <position position="130"/>
    </location>
    <ligand>
        <name>Zn(2+)</name>
        <dbReference type="ChEBI" id="CHEBI:29105"/>
        <note>catalytic</note>
    </ligand>
</feature>
<evidence type="ECO:0000256" key="4">
    <source>
        <dbReference type="ARBA" id="ARBA00011823"/>
    </source>
</evidence>
<keyword evidence="9 16" id="KW-0627">Porphyrin biosynthesis</keyword>
<evidence type="ECO:0000256" key="3">
    <source>
        <dbReference type="ARBA" id="ARBA00008055"/>
    </source>
</evidence>
<dbReference type="STRING" id="574087.Acear_0545"/>
<dbReference type="eggNOG" id="COG0113">
    <property type="taxonomic scope" value="Bacteria"/>
</dbReference>
<evidence type="ECO:0000313" key="18">
    <source>
        <dbReference type="EMBL" id="ADL12088.1"/>
    </source>
</evidence>
<dbReference type="InterPro" id="IPR030656">
    <property type="entry name" value="ALAD_AS"/>
</dbReference>
<reference evidence="18 19" key="1">
    <citation type="journal article" date="2010" name="Stand. Genomic Sci.">
        <title>Complete genome sequence of Acetohalobium arabaticum type strain (Z-7288).</title>
        <authorList>
            <person name="Sikorski J."/>
            <person name="Lapidus A."/>
            <person name="Chertkov O."/>
            <person name="Lucas S."/>
            <person name="Copeland A."/>
            <person name="Glavina Del Rio T."/>
            <person name="Nolan M."/>
            <person name="Tice H."/>
            <person name="Cheng J.F."/>
            <person name="Han C."/>
            <person name="Brambilla E."/>
            <person name="Pitluck S."/>
            <person name="Liolios K."/>
            <person name="Ivanova N."/>
            <person name="Mavromatis K."/>
            <person name="Mikhailova N."/>
            <person name="Pati A."/>
            <person name="Bruce D."/>
            <person name="Detter C."/>
            <person name="Tapia R."/>
            <person name="Goodwin L."/>
            <person name="Chen A."/>
            <person name="Palaniappan K."/>
            <person name="Land M."/>
            <person name="Hauser L."/>
            <person name="Chang Y.J."/>
            <person name="Jeffries C.D."/>
            <person name="Rohde M."/>
            <person name="Goker M."/>
            <person name="Spring S."/>
            <person name="Woyke T."/>
            <person name="Bristow J."/>
            <person name="Eisen J.A."/>
            <person name="Markowitz V."/>
            <person name="Hugenholtz P."/>
            <person name="Kyrpides N.C."/>
            <person name="Klenk H.P."/>
        </authorList>
    </citation>
    <scope>NUCLEOTIDE SEQUENCE [LARGE SCALE GENOMIC DNA]</scope>
    <source>
        <strain evidence="19">ATCC 49924 / DSM 5501 / Z-7288</strain>
    </source>
</reference>
<dbReference type="InterPro" id="IPR013785">
    <property type="entry name" value="Aldolase_TIM"/>
</dbReference>
<dbReference type="InterPro" id="IPR001731">
    <property type="entry name" value="ALAD"/>
</dbReference>
<keyword evidence="7" id="KW-0350">Heme biosynthesis</keyword>
<evidence type="ECO:0000256" key="14">
    <source>
        <dbReference type="PIRSR" id="PIRSR001415-3"/>
    </source>
</evidence>
<feature type="binding site" evidence="13">
    <location>
        <position position="205"/>
    </location>
    <ligand>
        <name>5-aminolevulinate</name>
        <dbReference type="ChEBI" id="CHEBI:356416"/>
        <label>1</label>
    </ligand>
</feature>
<feature type="binding site" evidence="15">
    <location>
        <position position="233"/>
    </location>
    <ligand>
        <name>Mg(2+)</name>
        <dbReference type="ChEBI" id="CHEBI:18420"/>
    </ligand>
</feature>
<keyword evidence="14" id="KW-0479">Metal-binding</keyword>
<dbReference type="GO" id="GO:0005829">
    <property type="term" value="C:cytosol"/>
    <property type="evidence" value="ECO:0007669"/>
    <property type="project" value="TreeGrafter"/>
</dbReference>
<dbReference type="GO" id="GO:0006782">
    <property type="term" value="P:protoporphyrinogen IX biosynthetic process"/>
    <property type="evidence" value="ECO:0007669"/>
    <property type="project" value="UniProtKB-UniPathway"/>
</dbReference>
<feature type="active site" description="Schiff-base intermediate with substrate" evidence="12">
    <location>
        <position position="248"/>
    </location>
</feature>